<dbReference type="Proteomes" id="UP000034588">
    <property type="component" value="Unassembled WGS sequence"/>
</dbReference>
<sequence length="216" mass="23588">MSDLPLAIIIAARSTPASRVSFQAAQIADQELRTLGFPVKFLRGVKATRPFVEKTLSSSEGGRFVIYAGHGEPDAFLGNEPLQRHLYSKLRPIDLDNMALLKDDIVYAISCHTLAELGQKAPARAFIGFNSRVRLDATDWNDDAIPDFVECFLEPIEVLSEGGTVSEAVQSFKDISNAFIQKAGINGADADYVARMKHNIEAIGYSGDPFSRVISP</sequence>
<comment type="caution">
    <text evidence="1">The sequence shown here is derived from an EMBL/GenBank/DDBJ whole genome shotgun (WGS) entry which is preliminary data.</text>
</comment>
<dbReference type="EMBL" id="LCQD01000049">
    <property type="protein sequence ID" value="KKW10038.1"/>
    <property type="molecule type" value="Genomic_DNA"/>
</dbReference>
<organism evidence="1 2">
    <name type="scientific">Candidatus Gottesmanbacteria bacterium GW2011_GWB1_49_7</name>
    <dbReference type="NCBI Taxonomy" id="1618448"/>
    <lineage>
        <taxon>Bacteria</taxon>
        <taxon>Candidatus Gottesmaniibacteriota</taxon>
    </lineage>
</organism>
<evidence type="ECO:0000313" key="2">
    <source>
        <dbReference type="Proteomes" id="UP000034588"/>
    </source>
</evidence>
<evidence type="ECO:0000313" key="1">
    <source>
        <dbReference type="EMBL" id="KKW10038.1"/>
    </source>
</evidence>
<proteinExistence type="predicted"/>
<protein>
    <recommendedName>
        <fullName evidence="3">CHAT domain-containing protein</fullName>
    </recommendedName>
</protein>
<reference evidence="1 2" key="1">
    <citation type="journal article" date="2015" name="Nature">
        <title>rRNA introns, odd ribosomes, and small enigmatic genomes across a large radiation of phyla.</title>
        <authorList>
            <person name="Brown C.T."/>
            <person name="Hug L.A."/>
            <person name="Thomas B.C."/>
            <person name="Sharon I."/>
            <person name="Castelle C.J."/>
            <person name="Singh A."/>
            <person name="Wilkins M.J."/>
            <person name="Williams K.H."/>
            <person name="Banfield J.F."/>
        </authorList>
    </citation>
    <scope>NUCLEOTIDE SEQUENCE [LARGE SCALE GENOMIC DNA]</scope>
</reference>
<accession>A0A0G1VU56</accession>
<dbReference type="AlphaFoldDB" id="A0A0G1VU56"/>
<evidence type="ECO:0008006" key="3">
    <source>
        <dbReference type="Google" id="ProtNLM"/>
    </source>
</evidence>
<name>A0A0G1VU56_9BACT</name>
<gene>
    <name evidence="1" type="ORF">UY48_C0049G0006</name>
</gene>